<organism evidence="3 4">
    <name type="scientific">Mycena venus</name>
    <dbReference type="NCBI Taxonomy" id="2733690"/>
    <lineage>
        <taxon>Eukaryota</taxon>
        <taxon>Fungi</taxon>
        <taxon>Dikarya</taxon>
        <taxon>Basidiomycota</taxon>
        <taxon>Agaricomycotina</taxon>
        <taxon>Agaricomycetes</taxon>
        <taxon>Agaricomycetidae</taxon>
        <taxon>Agaricales</taxon>
        <taxon>Marasmiineae</taxon>
        <taxon>Mycenaceae</taxon>
        <taxon>Mycena</taxon>
    </lineage>
</organism>
<feature type="domain" description="Cyanovirin-N" evidence="2">
    <location>
        <begin position="34"/>
        <end position="132"/>
    </location>
</feature>
<dbReference type="Proteomes" id="UP000620124">
    <property type="component" value="Unassembled WGS sequence"/>
</dbReference>
<accession>A0A8H6XLP5</accession>
<keyword evidence="1" id="KW-0732">Signal</keyword>
<gene>
    <name evidence="3" type="ORF">MVEN_01684100</name>
</gene>
<dbReference type="OrthoDB" id="2950277at2759"/>
<protein>
    <submittedName>
        <fullName evidence="3">CNVH-domain-containing protein</fullName>
    </submittedName>
</protein>
<comment type="caution">
    <text evidence="3">The sequence shown here is derived from an EMBL/GenBank/DDBJ whole genome shotgun (WGS) entry which is preliminary data.</text>
</comment>
<evidence type="ECO:0000259" key="2">
    <source>
        <dbReference type="SMART" id="SM01111"/>
    </source>
</evidence>
<dbReference type="Pfam" id="PF08881">
    <property type="entry name" value="CVNH"/>
    <property type="match status" value="1"/>
</dbReference>
<feature type="chain" id="PRO_5034108078" evidence="1">
    <location>
        <begin position="24"/>
        <end position="133"/>
    </location>
</feature>
<dbReference type="SUPFAM" id="SSF51322">
    <property type="entry name" value="Cyanovirin-N"/>
    <property type="match status" value="1"/>
</dbReference>
<dbReference type="AlphaFoldDB" id="A0A8H6XLP5"/>
<dbReference type="EMBL" id="JACAZI010000015">
    <property type="protein sequence ID" value="KAF7343953.1"/>
    <property type="molecule type" value="Genomic_DNA"/>
</dbReference>
<sequence length="133" mass="13351">MNSLLSAVVVALYTLAAIPSAIASPVAPPQPDTNFSATCTNIGVNLSTLVLTATCQRSGGVGTTTSSIGLNSCISNTNGELTTGNGFSSSCQNIGFSGVNLSAQCKTPSGTFINTSIDLNVVFSNNNGLLTCP</sequence>
<dbReference type="SMART" id="SM01111">
    <property type="entry name" value="CVNH"/>
    <property type="match status" value="1"/>
</dbReference>
<feature type="signal peptide" evidence="1">
    <location>
        <begin position="1"/>
        <end position="23"/>
    </location>
</feature>
<name>A0A8H6XLP5_9AGAR</name>
<evidence type="ECO:0000256" key="1">
    <source>
        <dbReference type="SAM" id="SignalP"/>
    </source>
</evidence>
<dbReference type="InterPro" id="IPR036673">
    <property type="entry name" value="Cyanovirin-N_sf"/>
</dbReference>
<proteinExistence type="predicted"/>
<reference evidence="3" key="1">
    <citation type="submission" date="2020-05" db="EMBL/GenBank/DDBJ databases">
        <title>Mycena genomes resolve the evolution of fungal bioluminescence.</title>
        <authorList>
            <person name="Tsai I.J."/>
        </authorList>
    </citation>
    <scope>NUCLEOTIDE SEQUENCE</scope>
    <source>
        <strain evidence="3">CCC161011</strain>
    </source>
</reference>
<dbReference type="InterPro" id="IPR011058">
    <property type="entry name" value="Cyanovirin-N"/>
</dbReference>
<keyword evidence="4" id="KW-1185">Reference proteome</keyword>
<evidence type="ECO:0000313" key="4">
    <source>
        <dbReference type="Proteomes" id="UP000620124"/>
    </source>
</evidence>
<evidence type="ECO:0000313" key="3">
    <source>
        <dbReference type="EMBL" id="KAF7343953.1"/>
    </source>
</evidence>
<dbReference type="Gene3D" id="2.30.60.10">
    <property type="entry name" value="Cyanovirin-N"/>
    <property type="match status" value="1"/>
</dbReference>